<gene>
    <name evidence="1" type="ORF">HOLleu_32257</name>
</gene>
<proteinExistence type="predicted"/>
<dbReference type="EMBL" id="JAIZAY010000016">
    <property type="protein sequence ID" value="KAJ8027188.1"/>
    <property type="molecule type" value="Genomic_DNA"/>
</dbReference>
<evidence type="ECO:0000313" key="2">
    <source>
        <dbReference type="Proteomes" id="UP001152320"/>
    </source>
</evidence>
<name>A0A9Q0YR81_HOLLE</name>
<accession>A0A9Q0YR81</accession>
<reference evidence="1" key="1">
    <citation type="submission" date="2021-10" db="EMBL/GenBank/DDBJ databases">
        <title>Tropical sea cucumber genome reveals ecological adaptation and Cuvierian tubules defense mechanism.</title>
        <authorList>
            <person name="Chen T."/>
        </authorList>
    </citation>
    <scope>NUCLEOTIDE SEQUENCE</scope>
    <source>
        <strain evidence="1">Nanhai2018</strain>
        <tissue evidence="1">Muscle</tissue>
    </source>
</reference>
<dbReference type="Proteomes" id="UP001152320">
    <property type="component" value="Chromosome 16"/>
</dbReference>
<sequence length="327" mass="37468">MAMNAIKEETVDKLLEDLKDVPDKMRNFSLNMRALYSDKTVVSTSKYAEQFNGFKNELKRQAMFYMNVLNPLGISTVQSLKDLFEYYELLELDEWISNVEDIIDTVDRYRTLCQIIVKEHKKILVPLKKVEDEVHTLLPQVESSNKEMEDAKGKLMNSVASNYAFAVGAGSVEPSLLLFTLPIATVMALIKKSRVADLDTQSKVNDFLIATASETMIPTIALFISNVEALAGFFEVLYQELNSLSKYGDRRMKEIHFKMMRSKASQIQKHCKCFFAVTPQFETDLLAIRESVEDKSTDVWLEEKQKALQEDLSVNNLRELTERLCLQ</sequence>
<keyword evidence="2" id="KW-1185">Reference proteome</keyword>
<dbReference type="AlphaFoldDB" id="A0A9Q0YR81"/>
<organism evidence="1 2">
    <name type="scientific">Holothuria leucospilota</name>
    <name type="common">Black long sea cucumber</name>
    <name type="synonym">Mertensiothuria leucospilota</name>
    <dbReference type="NCBI Taxonomy" id="206669"/>
    <lineage>
        <taxon>Eukaryota</taxon>
        <taxon>Metazoa</taxon>
        <taxon>Echinodermata</taxon>
        <taxon>Eleutherozoa</taxon>
        <taxon>Echinozoa</taxon>
        <taxon>Holothuroidea</taxon>
        <taxon>Aspidochirotacea</taxon>
        <taxon>Aspidochirotida</taxon>
        <taxon>Holothuriidae</taxon>
        <taxon>Holothuria</taxon>
    </lineage>
</organism>
<evidence type="ECO:0000313" key="1">
    <source>
        <dbReference type="EMBL" id="KAJ8027188.1"/>
    </source>
</evidence>
<protein>
    <submittedName>
        <fullName evidence="1">Uncharacterized protein</fullName>
    </submittedName>
</protein>
<comment type="caution">
    <text evidence="1">The sequence shown here is derived from an EMBL/GenBank/DDBJ whole genome shotgun (WGS) entry which is preliminary data.</text>
</comment>